<evidence type="ECO:0000256" key="5">
    <source>
        <dbReference type="ARBA" id="ARBA00023136"/>
    </source>
</evidence>
<feature type="domain" description="ATP synthase epsilon subunit C-terminal" evidence="10">
    <location>
        <begin position="85"/>
        <end position="131"/>
    </location>
</feature>
<evidence type="ECO:0000256" key="6">
    <source>
        <dbReference type="ARBA" id="ARBA00023196"/>
    </source>
</evidence>
<dbReference type="HAMAP" id="MF_00530">
    <property type="entry name" value="ATP_synth_epsil_bac"/>
    <property type="match status" value="1"/>
</dbReference>
<dbReference type="SUPFAM" id="SSF51344">
    <property type="entry name" value="Epsilon subunit of F1F0-ATP synthase N-terminal domain"/>
    <property type="match status" value="1"/>
</dbReference>
<dbReference type="Gene3D" id="1.20.5.440">
    <property type="entry name" value="ATP synthase delta/epsilon subunit, C-terminal domain"/>
    <property type="match status" value="1"/>
</dbReference>
<dbReference type="GO" id="GO:0046933">
    <property type="term" value="F:proton-transporting ATP synthase activity, rotational mechanism"/>
    <property type="evidence" value="ECO:0007669"/>
    <property type="project" value="UniProtKB-UniRule"/>
</dbReference>
<gene>
    <name evidence="8 12" type="primary">atpC</name>
    <name evidence="12" type="ORF">H8E29_11520</name>
</gene>
<dbReference type="Pfam" id="PF00401">
    <property type="entry name" value="ATP-synt_DE"/>
    <property type="match status" value="1"/>
</dbReference>
<evidence type="ECO:0000313" key="12">
    <source>
        <dbReference type="EMBL" id="MBC8335888.1"/>
    </source>
</evidence>
<keyword evidence="8" id="KW-1003">Cell membrane</keyword>
<dbReference type="GO" id="GO:0012505">
    <property type="term" value="C:endomembrane system"/>
    <property type="evidence" value="ECO:0007669"/>
    <property type="project" value="UniProtKB-SubCell"/>
</dbReference>
<dbReference type="CDD" id="cd12152">
    <property type="entry name" value="F1-ATPase_delta"/>
    <property type="match status" value="1"/>
</dbReference>
<keyword evidence="8" id="KW-0375">Hydrogen ion transport</keyword>
<sequence>MPIRCEIVSQDKTLYEGDVDIVVIPGTSGVMGILPNHAPLLTTLNFGVVQVRKGGDEENFTVAGGVAEIQPNIVTVLADRAENVEDIDISRAEAAQQRAKEYMEKGPPPDSDRYLAMSAALHRSNLRLDAVRRYRKGKKQATRQTEE</sequence>
<accession>A0A8J6NH90</accession>
<evidence type="ECO:0000256" key="7">
    <source>
        <dbReference type="ARBA" id="ARBA00023310"/>
    </source>
</evidence>
<dbReference type="InterPro" id="IPR020546">
    <property type="entry name" value="ATP_synth_F1_dsu/esu_N"/>
</dbReference>
<dbReference type="PANTHER" id="PTHR13822">
    <property type="entry name" value="ATP SYNTHASE DELTA/EPSILON CHAIN"/>
    <property type="match status" value="1"/>
</dbReference>
<dbReference type="PANTHER" id="PTHR13822:SF10">
    <property type="entry name" value="ATP SYNTHASE EPSILON CHAIN, CHLOROPLASTIC"/>
    <property type="match status" value="1"/>
</dbReference>
<evidence type="ECO:0000256" key="1">
    <source>
        <dbReference type="ARBA" id="ARBA00004184"/>
    </source>
</evidence>
<dbReference type="InterPro" id="IPR020547">
    <property type="entry name" value="ATP_synth_F1_esu_C"/>
</dbReference>
<comment type="subunit">
    <text evidence="8 9">F-type ATPases have 2 components, CF(1) - the catalytic core - and CF(0) - the membrane proton channel. CF(1) has five subunits: alpha(3), beta(3), gamma(1), delta(1), epsilon(1). CF(0) has three main subunits: a, b and c.</text>
</comment>
<dbReference type="GO" id="GO:0005524">
    <property type="term" value="F:ATP binding"/>
    <property type="evidence" value="ECO:0007669"/>
    <property type="project" value="UniProtKB-UniRule"/>
</dbReference>
<keyword evidence="4 8" id="KW-0406">Ion transport</keyword>
<protein>
    <recommendedName>
        <fullName evidence="8">ATP synthase epsilon chain</fullName>
    </recommendedName>
    <alternativeName>
        <fullName evidence="8">ATP synthase F1 sector epsilon subunit</fullName>
    </alternativeName>
    <alternativeName>
        <fullName evidence="8">F-ATPase epsilon subunit</fullName>
    </alternativeName>
</protein>
<proteinExistence type="inferred from homology"/>
<keyword evidence="6 8" id="KW-0139">CF(1)</keyword>
<reference evidence="12 13" key="1">
    <citation type="submission" date="2020-08" db="EMBL/GenBank/DDBJ databases">
        <title>Bridging the membrane lipid divide: bacteria of the FCB group superphylum have the potential to synthesize archaeal ether lipids.</title>
        <authorList>
            <person name="Villanueva L."/>
            <person name="Von Meijenfeldt F.A.B."/>
            <person name="Westbye A.B."/>
            <person name="Yadav S."/>
            <person name="Hopmans E.C."/>
            <person name="Dutilh B.E."/>
            <person name="Sinninghe Damste J.S."/>
        </authorList>
    </citation>
    <scope>NUCLEOTIDE SEQUENCE [LARGE SCALE GENOMIC DNA]</scope>
    <source>
        <strain evidence="12">NIOZ-UU36</strain>
    </source>
</reference>
<evidence type="ECO:0000259" key="11">
    <source>
        <dbReference type="Pfam" id="PF02823"/>
    </source>
</evidence>
<dbReference type="Proteomes" id="UP000614469">
    <property type="component" value="Unassembled WGS sequence"/>
</dbReference>
<dbReference type="InterPro" id="IPR001469">
    <property type="entry name" value="ATP_synth_F1_dsu/esu"/>
</dbReference>
<evidence type="ECO:0000256" key="3">
    <source>
        <dbReference type="ARBA" id="ARBA00022448"/>
    </source>
</evidence>
<organism evidence="12 13">
    <name type="scientific">Candidatus Desulfolinea nitratireducens</name>
    <dbReference type="NCBI Taxonomy" id="2841698"/>
    <lineage>
        <taxon>Bacteria</taxon>
        <taxon>Bacillati</taxon>
        <taxon>Chloroflexota</taxon>
        <taxon>Anaerolineae</taxon>
        <taxon>Anaerolineales</taxon>
        <taxon>Anaerolineales incertae sedis</taxon>
        <taxon>Candidatus Desulfolinea</taxon>
    </lineage>
</organism>
<dbReference type="Gene3D" id="2.60.15.10">
    <property type="entry name" value="F0F1 ATP synthase delta/epsilon subunit, N-terminal"/>
    <property type="match status" value="1"/>
</dbReference>
<name>A0A8J6NH90_9CHLR</name>
<evidence type="ECO:0000256" key="2">
    <source>
        <dbReference type="ARBA" id="ARBA00005712"/>
    </source>
</evidence>
<comment type="function">
    <text evidence="8">Produces ATP from ADP in the presence of a proton gradient across the membrane.</text>
</comment>
<dbReference type="NCBIfam" id="TIGR01216">
    <property type="entry name" value="ATP_synt_epsi"/>
    <property type="match status" value="1"/>
</dbReference>
<dbReference type="GO" id="GO:0005886">
    <property type="term" value="C:plasma membrane"/>
    <property type="evidence" value="ECO:0007669"/>
    <property type="project" value="UniProtKB-SubCell"/>
</dbReference>
<keyword evidence="5 8" id="KW-0472">Membrane</keyword>
<keyword evidence="7 8" id="KW-0066">ATP synthesis</keyword>
<keyword evidence="3 8" id="KW-0813">Transport</keyword>
<dbReference type="InterPro" id="IPR036771">
    <property type="entry name" value="ATPsynth_dsu/esu_N"/>
</dbReference>
<evidence type="ECO:0000256" key="4">
    <source>
        <dbReference type="ARBA" id="ARBA00023065"/>
    </source>
</evidence>
<evidence type="ECO:0000256" key="9">
    <source>
        <dbReference type="RuleBase" id="RU003656"/>
    </source>
</evidence>
<comment type="similarity">
    <text evidence="2 8 9">Belongs to the ATPase epsilon chain family.</text>
</comment>
<dbReference type="EMBL" id="JACNJN010000127">
    <property type="protein sequence ID" value="MBC8335888.1"/>
    <property type="molecule type" value="Genomic_DNA"/>
</dbReference>
<evidence type="ECO:0000313" key="13">
    <source>
        <dbReference type="Proteomes" id="UP000614469"/>
    </source>
</evidence>
<feature type="domain" description="ATP synthase F1 complex delta/epsilon subunit N-terminal" evidence="11">
    <location>
        <begin position="4"/>
        <end position="81"/>
    </location>
</feature>
<dbReference type="AlphaFoldDB" id="A0A8J6NH90"/>
<dbReference type="GO" id="GO:0045259">
    <property type="term" value="C:proton-transporting ATP synthase complex"/>
    <property type="evidence" value="ECO:0007669"/>
    <property type="project" value="UniProtKB-KW"/>
</dbReference>
<evidence type="ECO:0000259" key="10">
    <source>
        <dbReference type="Pfam" id="PF00401"/>
    </source>
</evidence>
<evidence type="ECO:0000256" key="8">
    <source>
        <dbReference type="HAMAP-Rule" id="MF_00530"/>
    </source>
</evidence>
<comment type="caution">
    <text evidence="12">The sequence shown here is derived from an EMBL/GenBank/DDBJ whole genome shotgun (WGS) entry which is preliminary data.</text>
</comment>
<dbReference type="Pfam" id="PF02823">
    <property type="entry name" value="ATP-synt_DE_N"/>
    <property type="match status" value="1"/>
</dbReference>
<comment type="subcellular location">
    <subcellularLocation>
        <location evidence="8">Cell membrane</location>
        <topology evidence="8">Peripheral membrane protein</topology>
    </subcellularLocation>
    <subcellularLocation>
        <location evidence="1">Endomembrane system</location>
        <topology evidence="1">Peripheral membrane protein</topology>
    </subcellularLocation>
</comment>